<reference evidence="5" key="1">
    <citation type="submission" date="2023-10" db="EMBL/GenBank/DDBJ databases">
        <title>Genome assembly of Pristionchus species.</title>
        <authorList>
            <person name="Yoshida K."/>
            <person name="Sommer R.J."/>
        </authorList>
    </citation>
    <scope>NUCLEOTIDE SEQUENCE</scope>
    <source>
        <strain evidence="5">RS0144</strain>
    </source>
</reference>
<evidence type="ECO:0000313" key="5">
    <source>
        <dbReference type="EMBL" id="GMS94859.1"/>
    </source>
</evidence>
<feature type="non-terminal residue" evidence="5">
    <location>
        <position position="1"/>
    </location>
</feature>
<dbReference type="GO" id="GO:0005634">
    <property type="term" value="C:nucleus"/>
    <property type="evidence" value="ECO:0007669"/>
    <property type="project" value="UniProtKB-SubCell"/>
</dbReference>
<feature type="domain" description="Chromo" evidence="4">
    <location>
        <begin position="15"/>
        <end position="73"/>
    </location>
</feature>
<dbReference type="Pfam" id="PF00385">
    <property type="entry name" value="Chromo"/>
    <property type="match status" value="1"/>
</dbReference>
<protein>
    <recommendedName>
        <fullName evidence="4">Chromo domain-containing protein</fullName>
    </recommendedName>
</protein>
<organism evidence="5 6">
    <name type="scientific">Pristionchus entomophagus</name>
    <dbReference type="NCBI Taxonomy" id="358040"/>
    <lineage>
        <taxon>Eukaryota</taxon>
        <taxon>Metazoa</taxon>
        <taxon>Ecdysozoa</taxon>
        <taxon>Nematoda</taxon>
        <taxon>Chromadorea</taxon>
        <taxon>Rhabditida</taxon>
        <taxon>Rhabditina</taxon>
        <taxon>Diplogasteromorpha</taxon>
        <taxon>Diplogasteroidea</taxon>
        <taxon>Neodiplogasteridae</taxon>
        <taxon>Pristionchus</taxon>
    </lineage>
</organism>
<dbReference type="PANTHER" id="PTHR22812">
    <property type="entry name" value="CHROMOBOX PROTEIN"/>
    <property type="match status" value="1"/>
</dbReference>
<keyword evidence="6" id="KW-1185">Reference proteome</keyword>
<accession>A0AAV5TKI8</accession>
<name>A0AAV5TKI8_9BILA</name>
<feature type="compositionally biased region" description="Low complexity" evidence="3">
    <location>
        <begin position="97"/>
        <end position="111"/>
    </location>
</feature>
<dbReference type="CDD" id="cd00024">
    <property type="entry name" value="CD_CSD"/>
    <property type="match status" value="1"/>
</dbReference>
<feature type="compositionally biased region" description="Polar residues" evidence="3">
    <location>
        <begin position="113"/>
        <end position="122"/>
    </location>
</feature>
<keyword evidence="2" id="KW-0539">Nucleus</keyword>
<dbReference type="SMART" id="SM00298">
    <property type="entry name" value="CHROMO"/>
    <property type="match status" value="1"/>
</dbReference>
<sequence length="288" mass="31690">NHSPHTSIQHKMSKFEVEEILDKRTTKLGKVEYRIKWRGYTTPSWEEERNCSGCTDLIAQFEEKRKDSNGTAGHKVTSARRSNHAVDGSLATTDQPSSSRQSARGRSAAGADTTAQTSSMASRRSRMEDALEKTLTELISIQPSYTAPQGNRKRAASLAQSIAPAKILKQNELRGIKIWSFDAYAEWAETAGLDLTRALDANAVEMFLGHAVARIVAHYPHGAVPYFLIMTEMTKGKKVTDVIHAVDSILATRLFPSIVAQYSNGLAYSIQLGNMKYNDGAGPSTTRN</sequence>
<dbReference type="EMBL" id="BTSX01000004">
    <property type="protein sequence ID" value="GMS94859.1"/>
    <property type="molecule type" value="Genomic_DNA"/>
</dbReference>
<evidence type="ECO:0000256" key="1">
    <source>
        <dbReference type="ARBA" id="ARBA00004123"/>
    </source>
</evidence>
<dbReference type="InterPro" id="IPR051219">
    <property type="entry name" value="Heterochromatin_chromo-domain"/>
</dbReference>
<evidence type="ECO:0000256" key="3">
    <source>
        <dbReference type="SAM" id="MobiDB-lite"/>
    </source>
</evidence>
<proteinExistence type="predicted"/>
<dbReference type="SUPFAM" id="SSF54160">
    <property type="entry name" value="Chromo domain-like"/>
    <property type="match status" value="1"/>
</dbReference>
<dbReference type="Proteomes" id="UP001432027">
    <property type="component" value="Unassembled WGS sequence"/>
</dbReference>
<evidence type="ECO:0000313" key="6">
    <source>
        <dbReference type="Proteomes" id="UP001432027"/>
    </source>
</evidence>
<dbReference type="AlphaFoldDB" id="A0AAV5TKI8"/>
<comment type="subcellular location">
    <subcellularLocation>
        <location evidence="1">Nucleus</location>
    </subcellularLocation>
</comment>
<dbReference type="PROSITE" id="PS50013">
    <property type="entry name" value="CHROMO_2"/>
    <property type="match status" value="1"/>
</dbReference>
<evidence type="ECO:0000259" key="4">
    <source>
        <dbReference type="PROSITE" id="PS50013"/>
    </source>
</evidence>
<feature type="region of interest" description="Disordered" evidence="3">
    <location>
        <begin position="65"/>
        <end position="127"/>
    </location>
</feature>
<gene>
    <name evidence="5" type="ORF">PENTCL1PPCAC_17034</name>
</gene>
<comment type="caution">
    <text evidence="5">The sequence shown here is derived from an EMBL/GenBank/DDBJ whole genome shotgun (WGS) entry which is preliminary data.</text>
</comment>
<evidence type="ECO:0000256" key="2">
    <source>
        <dbReference type="ARBA" id="ARBA00023242"/>
    </source>
</evidence>
<dbReference type="InterPro" id="IPR016197">
    <property type="entry name" value="Chromo-like_dom_sf"/>
</dbReference>
<dbReference type="Gene3D" id="2.40.50.40">
    <property type="match status" value="1"/>
</dbReference>
<dbReference type="InterPro" id="IPR023780">
    <property type="entry name" value="Chromo_domain"/>
</dbReference>
<dbReference type="InterPro" id="IPR000953">
    <property type="entry name" value="Chromo/chromo_shadow_dom"/>
</dbReference>